<dbReference type="InterPro" id="IPR000504">
    <property type="entry name" value="RRM_dom"/>
</dbReference>
<dbReference type="Gene3D" id="6.10.250.610">
    <property type="match status" value="1"/>
</dbReference>
<dbReference type="GO" id="GO:0005689">
    <property type="term" value="C:U12-type spliceosomal complex"/>
    <property type="evidence" value="ECO:0007669"/>
    <property type="project" value="TreeGrafter"/>
</dbReference>
<sequence>NMIDESDPIGFGKIVPTEKVPLQPDTSETKQFKSLQFVSADEIKQGRISTEEMVELPAFKNYSAGEPSSRLYIKNLSKHVSEEDLWKIFGYYVDWNNKEEKNMFYIRLMQEGRIRGQAFITLPNEEVAKVALEDTNGFVLHSRPMVVQFARSAKQKEESNK</sequence>
<dbReference type="GO" id="GO:0000398">
    <property type="term" value="P:mRNA splicing, via spliceosome"/>
    <property type="evidence" value="ECO:0007669"/>
    <property type="project" value="TreeGrafter"/>
</dbReference>
<comment type="subcellular location">
    <subcellularLocation>
        <location evidence="1">Nucleus</location>
    </subcellularLocation>
</comment>
<dbReference type="GO" id="GO:0030626">
    <property type="term" value="F:U12 snRNA binding"/>
    <property type="evidence" value="ECO:0007669"/>
    <property type="project" value="TreeGrafter"/>
</dbReference>
<dbReference type="PANTHER" id="PTHR16105">
    <property type="entry name" value="RNA-BINDING REGION-CONTAINING PROTEIN 3"/>
    <property type="match status" value="1"/>
</dbReference>
<evidence type="ECO:0000256" key="5">
    <source>
        <dbReference type="ARBA" id="ARBA00023242"/>
    </source>
</evidence>
<keyword evidence="5" id="KW-0539">Nucleus</keyword>
<feature type="non-terminal residue" evidence="8">
    <location>
        <position position="1"/>
    </location>
</feature>
<evidence type="ECO:0000256" key="3">
    <source>
        <dbReference type="ARBA" id="ARBA00022737"/>
    </source>
</evidence>
<feature type="domain" description="RRM" evidence="7">
    <location>
        <begin position="69"/>
        <end position="152"/>
    </location>
</feature>
<dbReference type="CDD" id="cd12239">
    <property type="entry name" value="RRM2_RBM40_like"/>
    <property type="match status" value="1"/>
</dbReference>
<dbReference type="Gene3D" id="3.30.70.330">
    <property type="match status" value="1"/>
</dbReference>
<dbReference type="GO" id="GO:0097157">
    <property type="term" value="F:pre-mRNA intronic binding"/>
    <property type="evidence" value="ECO:0007669"/>
    <property type="project" value="TreeGrafter"/>
</dbReference>
<dbReference type="InterPro" id="IPR045164">
    <property type="entry name" value="RBM41/RNPC3"/>
</dbReference>
<feature type="non-terminal residue" evidence="8">
    <location>
        <position position="161"/>
    </location>
</feature>
<dbReference type="Pfam" id="PF00076">
    <property type="entry name" value="RRM_1"/>
    <property type="match status" value="1"/>
</dbReference>
<keyword evidence="3" id="KW-0677">Repeat</keyword>
<evidence type="ECO:0000259" key="7">
    <source>
        <dbReference type="PROSITE" id="PS50102"/>
    </source>
</evidence>
<dbReference type="FunFam" id="3.30.70.330:FF:000207">
    <property type="entry name" value="RNA-binding region (RNP1, RRM)-containing 3"/>
    <property type="match status" value="1"/>
</dbReference>
<dbReference type="AlphaFoldDB" id="Q8IS70"/>
<dbReference type="PANTHER" id="PTHR16105:SF0">
    <property type="entry name" value="RNA-BINDING REGION-CONTAINING PROTEIN 3"/>
    <property type="match status" value="1"/>
</dbReference>
<evidence type="ECO:0000313" key="8">
    <source>
        <dbReference type="EMBL" id="AAN35177.1"/>
    </source>
</evidence>
<evidence type="ECO:0000256" key="6">
    <source>
        <dbReference type="PROSITE-ProRule" id="PRU00176"/>
    </source>
</evidence>
<organism evidence="8">
    <name type="scientific">Euprymna scolopes</name>
    <name type="common">Hawaiian bobtail squid</name>
    <dbReference type="NCBI Taxonomy" id="6613"/>
    <lineage>
        <taxon>Eukaryota</taxon>
        <taxon>Metazoa</taxon>
        <taxon>Spiralia</taxon>
        <taxon>Lophotrochozoa</taxon>
        <taxon>Mollusca</taxon>
        <taxon>Cephalopoda</taxon>
        <taxon>Coleoidea</taxon>
        <taxon>Decapodiformes</taxon>
        <taxon>Sepiida</taxon>
        <taxon>Sepiolidae</taxon>
        <taxon>Sepiolinae</taxon>
        <taxon>Euprymna</taxon>
    </lineage>
</organism>
<evidence type="ECO:0000256" key="4">
    <source>
        <dbReference type="ARBA" id="ARBA00022884"/>
    </source>
</evidence>
<evidence type="ECO:0000256" key="2">
    <source>
        <dbReference type="ARBA" id="ARBA00020364"/>
    </source>
</evidence>
<name>Q8IS70_EUPSC</name>
<evidence type="ECO:0000256" key="1">
    <source>
        <dbReference type="ARBA" id="ARBA00004123"/>
    </source>
</evidence>
<protein>
    <recommendedName>
        <fullName evidence="2">RNA-binding region-containing protein 3</fullName>
    </recommendedName>
</protein>
<proteinExistence type="evidence at transcript level"/>
<dbReference type="EMBL" id="AY149461">
    <property type="protein sequence ID" value="AAN35177.1"/>
    <property type="molecule type" value="mRNA"/>
</dbReference>
<dbReference type="InterPro" id="IPR035979">
    <property type="entry name" value="RBD_domain_sf"/>
</dbReference>
<reference evidence="8" key="1">
    <citation type="submission" date="2002-09" db="EMBL/GenBank/DDBJ databases">
        <title>Bridging the gaps: The Hawaiian bobtail squid provides sequence data for the Mollusca.</title>
        <authorList>
            <person name="Kimbell J.R."/>
            <person name="Stewart J.J."/>
            <person name="McFall-Ngai M.J."/>
        </authorList>
    </citation>
    <scope>NUCLEOTIDE SEQUENCE</scope>
</reference>
<dbReference type="SMART" id="SM00360">
    <property type="entry name" value="RRM"/>
    <property type="match status" value="1"/>
</dbReference>
<dbReference type="InterPro" id="IPR012677">
    <property type="entry name" value="Nucleotide-bd_a/b_plait_sf"/>
</dbReference>
<dbReference type="SUPFAM" id="SSF54928">
    <property type="entry name" value="RNA-binding domain, RBD"/>
    <property type="match status" value="1"/>
</dbReference>
<accession>Q8IS70</accession>
<keyword evidence="4 6" id="KW-0694">RNA-binding</keyword>
<dbReference type="PROSITE" id="PS50102">
    <property type="entry name" value="RRM"/>
    <property type="match status" value="1"/>
</dbReference>